<proteinExistence type="predicted"/>
<comment type="caution">
    <text evidence="2">The sequence shown here is derived from an EMBL/GenBank/DDBJ whole genome shotgun (WGS) entry which is preliminary data.</text>
</comment>
<keyword evidence="1" id="KW-0472">Membrane</keyword>
<evidence type="ECO:0000313" key="2">
    <source>
        <dbReference type="EMBL" id="MFC5769790.1"/>
    </source>
</evidence>
<gene>
    <name evidence="2" type="ORF">ACFPTN_10440</name>
</gene>
<accession>A0ABW1ARA9</accession>
<evidence type="ECO:0000256" key="1">
    <source>
        <dbReference type="SAM" id="Phobius"/>
    </source>
</evidence>
<keyword evidence="3" id="KW-1185">Reference proteome</keyword>
<organism evidence="2 3">
    <name type="scientific">Thauera sinica</name>
    <dbReference type="NCBI Taxonomy" id="2665146"/>
    <lineage>
        <taxon>Bacteria</taxon>
        <taxon>Pseudomonadati</taxon>
        <taxon>Pseudomonadota</taxon>
        <taxon>Betaproteobacteria</taxon>
        <taxon>Rhodocyclales</taxon>
        <taxon>Zoogloeaceae</taxon>
        <taxon>Thauera</taxon>
    </lineage>
</organism>
<name>A0ABW1ARA9_9RHOO</name>
<dbReference type="EMBL" id="JBHSOG010000042">
    <property type="protein sequence ID" value="MFC5769790.1"/>
    <property type="molecule type" value="Genomic_DNA"/>
</dbReference>
<sequence length="128" mass="13847">MAALSFQGVVVSNRSIAAAWRLLHARMSGWLYVSLLLAVAIVAIAPHQLPVTLYKLSLIATAGWLGYWLDRALFPYARPHDLIRWGESLDTPDVPLMISKQQAVAFAAAMLRRALIIAAVVIGVGLGA</sequence>
<keyword evidence="1" id="KW-1133">Transmembrane helix</keyword>
<evidence type="ECO:0000313" key="3">
    <source>
        <dbReference type="Proteomes" id="UP001595974"/>
    </source>
</evidence>
<dbReference type="InterPro" id="IPR025140">
    <property type="entry name" value="Holin_2-3"/>
</dbReference>
<feature type="transmembrane region" description="Helical" evidence="1">
    <location>
        <begin position="103"/>
        <end position="126"/>
    </location>
</feature>
<keyword evidence="1" id="KW-0812">Transmembrane</keyword>
<reference evidence="3" key="1">
    <citation type="journal article" date="2019" name="Int. J. Syst. Evol. Microbiol.">
        <title>The Global Catalogue of Microorganisms (GCM) 10K type strain sequencing project: providing services to taxonomists for standard genome sequencing and annotation.</title>
        <authorList>
            <consortium name="The Broad Institute Genomics Platform"/>
            <consortium name="The Broad Institute Genome Sequencing Center for Infectious Disease"/>
            <person name="Wu L."/>
            <person name="Ma J."/>
        </authorList>
    </citation>
    <scope>NUCLEOTIDE SEQUENCE [LARGE SCALE GENOMIC DNA]</scope>
    <source>
        <strain evidence="3">SHR3</strain>
    </source>
</reference>
<protein>
    <submittedName>
        <fullName evidence="2">Holin</fullName>
    </submittedName>
</protein>
<dbReference type="RefSeq" id="WP_096447627.1">
    <property type="nucleotide sequence ID" value="NZ_JBHSOG010000042.1"/>
</dbReference>
<feature type="transmembrane region" description="Helical" evidence="1">
    <location>
        <begin position="27"/>
        <end position="45"/>
    </location>
</feature>
<dbReference type="Proteomes" id="UP001595974">
    <property type="component" value="Unassembled WGS sequence"/>
</dbReference>
<dbReference type="Pfam" id="PF13272">
    <property type="entry name" value="Holin_2-3"/>
    <property type="match status" value="1"/>
</dbReference>